<evidence type="ECO:0000256" key="5">
    <source>
        <dbReference type="SAM" id="MobiDB-lite"/>
    </source>
</evidence>
<dbReference type="Proteomes" id="UP000005018">
    <property type="component" value="Chromosome 4"/>
</dbReference>
<feature type="compositionally biased region" description="Low complexity" evidence="5">
    <location>
        <begin position="11"/>
        <end position="21"/>
    </location>
</feature>
<evidence type="ECO:0000256" key="3">
    <source>
        <dbReference type="ARBA" id="ARBA00023125"/>
    </source>
</evidence>
<keyword evidence="4" id="KW-0804">Transcription</keyword>
<feature type="compositionally biased region" description="Basic and acidic residues" evidence="5">
    <location>
        <begin position="22"/>
        <end position="37"/>
    </location>
</feature>
<evidence type="ECO:0000313" key="7">
    <source>
        <dbReference type="EMBL" id="CCG23544.1"/>
    </source>
</evidence>
<evidence type="ECO:0000313" key="8">
    <source>
        <dbReference type="Proteomes" id="UP000005018"/>
    </source>
</evidence>
<dbReference type="SUPFAM" id="SSF57701">
    <property type="entry name" value="Zn2/Cys6 DNA-binding domain"/>
    <property type="match status" value="1"/>
</dbReference>
<dbReference type="KEGG" id="cot:CORT_0D07110"/>
<evidence type="ECO:0000256" key="4">
    <source>
        <dbReference type="ARBA" id="ARBA00023163"/>
    </source>
</evidence>
<protein>
    <recommendedName>
        <fullName evidence="6">Zn(2)-C6 fungal-type domain-containing protein</fullName>
    </recommendedName>
</protein>
<dbReference type="PROSITE" id="PS00463">
    <property type="entry name" value="ZN2_CY6_FUNGAL_1"/>
    <property type="match status" value="1"/>
</dbReference>
<feature type="compositionally biased region" description="Polar residues" evidence="5">
    <location>
        <begin position="201"/>
        <end position="231"/>
    </location>
</feature>
<feature type="region of interest" description="Disordered" evidence="5">
    <location>
        <begin position="148"/>
        <end position="245"/>
    </location>
</feature>
<keyword evidence="8" id="KW-1185">Reference proteome</keyword>
<evidence type="ECO:0000259" key="6">
    <source>
        <dbReference type="PROSITE" id="PS50048"/>
    </source>
</evidence>
<dbReference type="InterPro" id="IPR036864">
    <property type="entry name" value="Zn2-C6_fun-type_DNA-bd_sf"/>
</dbReference>
<dbReference type="Pfam" id="PF00172">
    <property type="entry name" value="Zn_clus"/>
    <property type="match status" value="1"/>
</dbReference>
<dbReference type="HOGENOM" id="CLU_010476_0_0_1"/>
<evidence type="ECO:0000256" key="2">
    <source>
        <dbReference type="ARBA" id="ARBA00023015"/>
    </source>
</evidence>
<accession>H8X5T6</accession>
<dbReference type="EMBL" id="HE681722">
    <property type="protein sequence ID" value="CCG23544.1"/>
    <property type="molecule type" value="Genomic_DNA"/>
</dbReference>
<dbReference type="GO" id="GO:0003677">
    <property type="term" value="F:DNA binding"/>
    <property type="evidence" value="ECO:0007669"/>
    <property type="project" value="UniProtKB-KW"/>
</dbReference>
<dbReference type="GO" id="GO:0000981">
    <property type="term" value="F:DNA-binding transcription factor activity, RNA polymerase II-specific"/>
    <property type="evidence" value="ECO:0007669"/>
    <property type="project" value="InterPro"/>
</dbReference>
<feature type="compositionally biased region" description="Low complexity" evidence="5">
    <location>
        <begin position="717"/>
        <end position="726"/>
    </location>
</feature>
<dbReference type="eggNOG" id="ENOG502QT79">
    <property type="taxonomic scope" value="Eukaryota"/>
</dbReference>
<feature type="compositionally biased region" description="Polar residues" evidence="5">
    <location>
        <begin position="49"/>
        <end position="61"/>
    </location>
</feature>
<keyword evidence="1" id="KW-0862">Zinc</keyword>
<dbReference type="Gene3D" id="4.10.240.10">
    <property type="entry name" value="Zn(2)-C6 fungal-type DNA-binding domain"/>
    <property type="match status" value="1"/>
</dbReference>
<gene>
    <name evidence="7" type="ORF">CORT_0D07110</name>
</gene>
<proteinExistence type="predicted"/>
<feature type="compositionally biased region" description="Basic residues" evidence="5">
    <location>
        <begin position="62"/>
        <end position="79"/>
    </location>
</feature>
<dbReference type="OrthoDB" id="2534600at2759"/>
<dbReference type="RefSeq" id="XP_003869677.1">
    <property type="nucleotide sequence ID" value="XM_003869628.1"/>
</dbReference>
<dbReference type="GeneID" id="14540085"/>
<feature type="compositionally biased region" description="Low complexity" evidence="5">
    <location>
        <begin position="154"/>
        <end position="169"/>
    </location>
</feature>
<sequence>MDNSTVDLHEQSPPFQQSNRQQQDRSDPKSRLSEFFRNDGNLEGGGASTLPNISNQSITKLTNKHTTKSQNPTKKRRTTTSRACDACAIRKVRCGPTTPCAHCKTNGWTCTRNRERKKSGPKALSKKTIDSISNLSEVIELNTNSANWTRPELSSKNSSTTVNSKSPSVIEEETTSSHHSTPSVSNRSSVAHSVTPIPPQQARQNSYQQVDNQQISPSQLPESASLRTVPSQLLTSTSNDTQTDTTTEEYLVTPFHLIENLNLIGEEPSILELLAPLTVNSVLANFSRLVAFLNKNYPNITNTEGINTHFQEINLVDHHDDSLYLSTLLIIITLNQIIAEILIKLKKQKFKRFVRYPKKYLAFRPFKTFKNLCHFKVLEIFSLIEKNFIVPSIIPRNKANGNQNLFAHLSQYQIYYNLALSNMQLCNYNHILNLTNTLNSATDCYNAYGNEAQEHQKILYLSRAISTFQLINVKENDSLVPIRELYELIYSFERYYIIFSSYNYDVNVFRNNDVMLHLKSRKYRGEGYPYELMHMIEDSGLINPLCKNSWFNSSLEFDKPQPGYFELKGRIDALRSTDHMWNILREVLLFKIMLVRPLNFDQSKLEIVRIIDAISNSLEIADSDVFKVKVSNYQILQPLLHILKIFLEIKQVEVRLGKPVNIQDQELLVRYTELLITHLPFFNNINKLIRAHKILNNWFLMLSEVKKEDTSNEKQEQAQLQSSQYQPTPHTPHNIDIPLHTGITPQAQPSFSHLQPQQRLASQIDVNELMRDFTVSRLDGPDFEVNNPTPAIQYRADDDEDDEEQDFFTIVPKNEHGHNFVNQASSANFLANDPPTPQFNFPNVNNNNLPMSASTRSFFSLLNATNYVEDNSLDGNQGSDKGNVMGSSFFNLSNLR</sequence>
<feature type="compositionally biased region" description="Low complexity" evidence="5">
    <location>
        <begin position="232"/>
        <end position="245"/>
    </location>
</feature>
<dbReference type="CDD" id="cd00067">
    <property type="entry name" value="GAL4"/>
    <property type="match status" value="1"/>
</dbReference>
<dbReference type="InterPro" id="IPR051439">
    <property type="entry name" value="XlnR/Xlr1"/>
</dbReference>
<dbReference type="PANTHER" id="PTHR47663:SF1">
    <property type="entry name" value="XYLANOLYTIC TRANSCRIPTIONAL ACTIVATOR XLNR-RELATED"/>
    <property type="match status" value="1"/>
</dbReference>
<feature type="region of interest" description="Disordered" evidence="5">
    <location>
        <begin position="1"/>
        <end position="81"/>
    </location>
</feature>
<feature type="domain" description="Zn(2)-C6 fungal-type" evidence="6">
    <location>
        <begin position="83"/>
        <end position="112"/>
    </location>
</feature>
<organism evidence="7 8">
    <name type="scientific">Candida orthopsilosis (strain 90-125)</name>
    <name type="common">Yeast</name>
    <dbReference type="NCBI Taxonomy" id="1136231"/>
    <lineage>
        <taxon>Eukaryota</taxon>
        <taxon>Fungi</taxon>
        <taxon>Dikarya</taxon>
        <taxon>Ascomycota</taxon>
        <taxon>Saccharomycotina</taxon>
        <taxon>Pichiomycetes</taxon>
        <taxon>Debaryomycetaceae</taxon>
        <taxon>Candida/Lodderomyces clade</taxon>
        <taxon>Candida</taxon>
    </lineage>
</organism>
<name>H8X5T6_CANO9</name>
<dbReference type="SMART" id="SM00066">
    <property type="entry name" value="GAL4"/>
    <property type="match status" value="1"/>
</dbReference>
<dbReference type="GO" id="GO:0008270">
    <property type="term" value="F:zinc ion binding"/>
    <property type="evidence" value="ECO:0007669"/>
    <property type="project" value="InterPro"/>
</dbReference>
<keyword evidence="2" id="KW-0805">Transcription regulation</keyword>
<keyword evidence="3" id="KW-0238">DNA-binding</keyword>
<reference evidence="7 8" key="1">
    <citation type="journal article" date="2012" name="PLoS ONE">
        <title>Sequence and analysis of the genome of the pathogenic yeast Candida orthopsilosis.</title>
        <authorList>
            <person name="Riccombeni A."/>
            <person name="Vidanes G."/>
            <person name="Proux-Wera E."/>
            <person name="Wolfe K.H."/>
            <person name="Butler G."/>
        </authorList>
    </citation>
    <scope>NUCLEOTIDE SEQUENCE [LARGE SCALE GENOMIC DNA]</scope>
    <source>
        <strain evidence="7 8">Co 90-125</strain>
    </source>
</reference>
<feature type="region of interest" description="Disordered" evidence="5">
    <location>
        <begin position="710"/>
        <end position="732"/>
    </location>
</feature>
<feature type="compositionally biased region" description="Low complexity" evidence="5">
    <location>
        <begin position="177"/>
        <end position="190"/>
    </location>
</feature>
<dbReference type="AlphaFoldDB" id="H8X5T6"/>
<evidence type="ECO:0000256" key="1">
    <source>
        <dbReference type="ARBA" id="ARBA00022833"/>
    </source>
</evidence>
<dbReference type="PROSITE" id="PS50048">
    <property type="entry name" value="ZN2_CY6_FUNGAL_2"/>
    <property type="match status" value="1"/>
</dbReference>
<dbReference type="PANTHER" id="PTHR47663">
    <property type="entry name" value="XYLANOLYTIC TRANSCRIPTIONAL ACTIVATOR XLNR-RELATED"/>
    <property type="match status" value="1"/>
</dbReference>
<dbReference type="InterPro" id="IPR001138">
    <property type="entry name" value="Zn2Cys6_DnaBD"/>
</dbReference>